<dbReference type="InterPro" id="IPR003339">
    <property type="entry name" value="ABC/ECF_trnsptr_transmembrane"/>
</dbReference>
<dbReference type="InterPro" id="IPR012809">
    <property type="entry name" value="ECF_CbiQ"/>
</dbReference>
<protein>
    <submittedName>
        <fullName evidence="8">Cobalt ECF transporter T component CbiQ</fullName>
    </submittedName>
</protein>
<keyword evidence="4 7" id="KW-0812">Transmembrane</keyword>
<accession>A0ABU5EGG6</accession>
<proteinExistence type="inferred from homology"/>
<gene>
    <name evidence="8" type="primary">cbiQ</name>
    <name evidence="8" type="ORF">SMD27_17205</name>
</gene>
<dbReference type="PANTHER" id="PTHR43723">
    <property type="entry name" value="COBALT TRANSPORT PROTEIN CBIQ"/>
    <property type="match status" value="1"/>
</dbReference>
<organism evidence="8 9">
    <name type="scientific">Dongia soli</name>
    <dbReference type="NCBI Taxonomy" id="600628"/>
    <lineage>
        <taxon>Bacteria</taxon>
        <taxon>Pseudomonadati</taxon>
        <taxon>Pseudomonadota</taxon>
        <taxon>Alphaproteobacteria</taxon>
        <taxon>Rhodospirillales</taxon>
        <taxon>Dongiaceae</taxon>
        <taxon>Dongia</taxon>
    </lineage>
</organism>
<evidence type="ECO:0000313" key="9">
    <source>
        <dbReference type="Proteomes" id="UP001279642"/>
    </source>
</evidence>
<feature type="transmembrane region" description="Helical" evidence="7">
    <location>
        <begin position="68"/>
        <end position="87"/>
    </location>
</feature>
<dbReference type="RefSeq" id="WP_320509658.1">
    <property type="nucleotide sequence ID" value="NZ_JAXCLW010000005.1"/>
</dbReference>
<keyword evidence="6 7" id="KW-0472">Membrane</keyword>
<evidence type="ECO:0000313" key="8">
    <source>
        <dbReference type="EMBL" id="MDY0884585.1"/>
    </source>
</evidence>
<dbReference type="Proteomes" id="UP001279642">
    <property type="component" value="Unassembled WGS sequence"/>
</dbReference>
<reference evidence="8 9" key="1">
    <citation type="journal article" date="2016" name="Antonie Van Leeuwenhoek">
        <title>Dongia soli sp. nov., isolated from soil from Dokdo, Korea.</title>
        <authorList>
            <person name="Kim D.U."/>
            <person name="Lee H."/>
            <person name="Kim H."/>
            <person name="Kim S.G."/>
            <person name="Ka J.O."/>
        </authorList>
    </citation>
    <scope>NUCLEOTIDE SEQUENCE [LARGE SCALE GENOMIC DNA]</scope>
    <source>
        <strain evidence="8 9">D78</strain>
    </source>
</reference>
<evidence type="ECO:0000256" key="5">
    <source>
        <dbReference type="ARBA" id="ARBA00022989"/>
    </source>
</evidence>
<comment type="caution">
    <text evidence="8">The sequence shown here is derived from an EMBL/GenBank/DDBJ whole genome shotgun (WGS) entry which is preliminary data.</text>
</comment>
<evidence type="ECO:0000256" key="7">
    <source>
        <dbReference type="SAM" id="Phobius"/>
    </source>
</evidence>
<dbReference type="InterPro" id="IPR052770">
    <property type="entry name" value="Cobalt_transport_CbiQ"/>
</dbReference>
<feature type="transmembrane region" description="Helical" evidence="7">
    <location>
        <begin position="226"/>
        <end position="246"/>
    </location>
</feature>
<dbReference type="CDD" id="cd16914">
    <property type="entry name" value="EcfT"/>
    <property type="match status" value="1"/>
</dbReference>
<comment type="similarity">
    <text evidence="2">Belongs to the CbiQ family.</text>
</comment>
<dbReference type="NCBIfam" id="TIGR02454">
    <property type="entry name" value="ECF_T_CbiQ"/>
    <property type="match status" value="1"/>
</dbReference>
<feature type="transmembrane region" description="Helical" evidence="7">
    <location>
        <begin position="107"/>
        <end position="127"/>
    </location>
</feature>
<evidence type="ECO:0000256" key="2">
    <source>
        <dbReference type="ARBA" id="ARBA00008564"/>
    </source>
</evidence>
<evidence type="ECO:0000256" key="1">
    <source>
        <dbReference type="ARBA" id="ARBA00004651"/>
    </source>
</evidence>
<feature type="transmembrane region" description="Helical" evidence="7">
    <location>
        <begin position="38"/>
        <end position="56"/>
    </location>
</feature>
<keyword evidence="5 7" id="KW-1133">Transmembrane helix</keyword>
<dbReference type="EMBL" id="JAXCLW010000005">
    <property type="protein sequence ID" value="MDY0884585.1"/>
    <property type="molecule type" value="Genomic_DNA"/>
</dbReference>
<evidence type="ECO:0000256" key="6">
    <source>
        <dbReference type="ARBA" id="ARBA00023136"/>
    </source>
</evidence>
<keyword evidence="9" id="KW-1185">Reference proteome</keyword>
<keyword evidence="3" id="KW-1003">Cell membrane</keyword>
<evidence type="ECO:0000256" key="4">
    <source>
        <dbReference type="ARBA" id="ARBA00022692"/>
    </source>
</evidence>
<dbReference type="Pfam" id="PF02361">
    <property type="entry name" value="CbiQ"/>
    <property type="match status" value="1"/>
</dbReference>
<sequence length="247" mass="26648">MRLIDRNAQTNRWRRLPALEKAALAIGMMTAALCSPGWMAQGVVLVSCAALLLWGARISCRDILRSASVPAGFIALSSLAQVVTLQLNSAWPVLGLSEAALLPAGFIALRSLACVAALLFLALTTPLTDILRLLRRAGIGPEASDIALMMFRFIWLTLDCVESSSRSQANRLGYDGYRRSLRSLGLLLAALLPRVLNRAQRVEAGLAARGYDGELRFIDLEEKLSLVRLAGTAALITTIAMIGRVGY</sequence>
<name>A0ABU5EGG6_9PROT</name>
<comment type="subcellular location">
    <subcellularLocation>
        <location evidence="1">Cell membrane</location>
        <topology evidence="1">Multi-pass membrane protein</topology>
    </subcellularLocation>
</comment>
<evidence type="ECO:0000256" key="3">
    <source>
        <dbReference type="ARBA" id="ARBA00022475"/>
    </source>
</evidence>
<dbReference type="PANTHER" id="PTHR43723:SF1">
    <property type="entry name" value="COBALT TRANSPORT PROTEIN CBIQ"/>
    <property type="match status" value="1"/>
</dbReference>